<reference evidence="2 3" key="1">
    <citation type="journal article" date="2014" name="Nat. Commun.">
        <title>Physiological and genomic features of highly alkaliphilic hydrogen-utilizing Betaproteobacteria from a continental serpentinizing site.</title>
        <authorList>
            <person name="Suzuki S."/>
            <person name="Kuenen J.G."/>
            <person name="Schipper K."/>
            <person name="van der Velde S."/>
            <person name="Ishii S."/>
            <person name="Wu A."/>
            <person name="Sorokin D.Y."/>
            <person name="Tenney A."/>
            <person name="Meng X.Y."/>
            <person name="Morrill P.L."/>
            <person name="Kamagata Y."/>
            <person name="Muyzer G."/>
            <person name="Nealson K.H."/>
        </authorList>
    </citation>
    <scope>NUCLEOTIDE SEQUENCE [LARGE SCALE GENOMIC DNA]</scope>
    <source>
        <strain evidence="2 3">A1</strain>
    </source>
</reference>
<dbReference type="AntiFam" id="ANF00057">
    <property type="entry name" value="Translation of E. coli type CRISPR repeat"/>
</dbReference>
<dbReference type="AlphaFoldDB" id="A0A060NJ22"/>
<keyword evidence="3" id="KW-1185">Reference proteome</keyword>
<name>A0A060NJ22_9BURK</name>
<sequence length="54" mass="6028">MRIFAYVFPARAGMNRAPLSSWDRTPRVPRSRGDEPAEEQELALLALCSPLARG</sequence>
<dbReference type="KEGG" id="cbaa:SRAA_1191"/>
<dbReference type="HOGENOM" id="CLU_207303_2_0_4"/>
<organism evidence="2 3">
    <name type="scientific">Serpentinimonas raichei</name>
    <dbReference type="NCBI Taxonomy" id="1458425"/>
    <lineage>
        <taxon>Bacteria</taxon>
        <taxon>Pseudomonadati</taxon>
        <taxon>Pseudomonadota</taxon>
        <taxon>Betaproteobacteria</taxon>
        <taxon>Burkholderiales</taxon>
        <taxon>Comamonadaceae</taxon>
        <taxon>Serpentinimonas</taxon>
    </lineage>
</organism>
<gene>
    <name evidence="2" type="ORF">SRAA_1191</name>
</gene>
<protein>
    <submittedName>
        <fullName evidence="2">Uncharacterized protein</fullName>
    </submittedName>
</protein>
<feature type="region of interest" description="Disordered" evidence="1">
    <location>
        <begin position="19"/>
        <end position="38"/>
    </location>
</feature>
<evidence type="ECO:0000313" key="3">
    <source>
        <dbReference type="Proteomes" id="UP000067461"/>
    </source>
</evidence>
<accession>A0A060NJ22</accession>
<dbReference type="Proteomes" id="UP000067461">
    <property type="component" value="Chromosome"/>
</dbReference>
<evidence type="ECO:0000256" key="1">
    <source>
        <dbReference type="SAM" id="MobiDB-lite"/>
    </source>
</evidence>
<proteinExistence type="predicted"/>
<evidence type="ECO:0000313" key="2">
    <source>
        <dbReference type="EMBL" id="BAO81045.1"/>
    </source>
</evidence>
<dbReference type="EMBL" id="AP014568">
    <property type="protein sequence ID" value="BAO81045.1"/>
    <property type="molecule type" value="Genomic_DNA"/>
</dbReference>